<dbReference type="EMBL" id="BMAO01036538">
    <property type="protein sequence ID" value="GFR11395.1"/>
    <property type="molecule type" value="Genomic_DNA"/>
</dbReference>
<evidence type="ECO:0000313" key="1">
    <source>
        <dbReference type="EMBL" id="GFR11395.1"/>
    </source>
</evidence>
<reference evidence="1" key="1">
    <citation type="submission" date="2020-07" db="EMBL/GenBank/DDBJ databases">
        <title>Multicomponent nature underlies the extraordinary mechanical properties of spider dragline silk.</title>
        <authorList>
            <person name="Kono N."/>
            <person name="Nakamura H."/>
            <person name="Mori M."/>
            <person name="Yoshida Y."/>
            <person name="Ohtoshi R."/>
            <person name="Malay A.D."/>
            <person name="Moran D.A.P."/>
            <person name="Tomita M."/>
            <person name="Numata K."/>
            <person name="Arakawa K."/>
        </authorList>
    </citation>
    <scope>NUCLEOTIDE SEQUENCE</scope>
</reference>
<comment type="caution">
    <text evidence="1">The sequence shown here is derived from an EMBL/GenBank/DDBJ whole genome shotgun (WGS) entry which is preliminary data.</text>
</comment>
<sequence>MIGGGGLGMNGTFCDKISGWELSFLRVSKLFLVTTGMGSKVGVVGLADFLGKTKPSEPTLVPLRFCGGLVFKSWVYFRFFRFDNRMVRVKTGRKYSKFTYHKFPFRYRFLLFDPRHLEICVCRAFRKKLQLGISGDEYF</sequence>
<protein>
    <submittedName>
        <fullName evidence="1">Uncharacterized protein</fullName>
    </submittedName>
</protein>
<organism evidence="1 2">
    <name type="scientific">Trichonephila clavata</name>
    <name type="common">Joro spider</name>
    <name type="synonym">Nephila clavata</name>
    <dbReference type="NCBI Taxonomy" id="2740835"/>
    <lineage>
        <taxon>Eukaryota</taxon>
        <taxon>Metazoa</taxon>
        <taxon>Ecdysozoa</taxon>
        <taxon>Arthropoda</taxon>
        <taxon>Chelicerata</taxon>
        <taxon>Arachnida</taxon>
        <taxon>Araneae</taxon>
        <taxon>Araneomorphae</taxon>
        <taxon>Entelegynae</taxon>
        <taxon>Araneoidea</taxon>
        <taxon>Nephilidae</taxon>
        <taxon>Trichonephila</taxon>
    </lineage>
</organism>
<dbReference type="Proteomes" id="UP000887116">
    <property type="component" value="Unassembled WGS sequence"/>
</dbReference>
<name>A0A8X6LIU1_TRICU</name>
<gene>
    <name evidence="1" type="ORF">TNCT_172781</name>
</gene>
<proteinExistence type="predicted"/>
<keyword evidence="2" id="KW-1185">Reference proteome</keyword>
<dbReference type="AlphaFoldDB" id="A0A8X6LIU1"/>
<accession>A0A8X6LIU1</accession>
<evidence type="ECO:0000313" key="2">
    <source>
        <dbReference type="Proteomes" id="UP000887116"/>
    </source>
</evidence>